<evidence type="ECO:0000313" key="5">
    <source>
        <dbReference type="EMBL" id="QIJ72718.1"/>
    </source>
</evidence>
<reference evidence="5 6" key="1">
    <citation type="submission" date="2020-02" db="EMBL/GenBank/DDBJ databases">
        <title>Genome analysis of Thermosulfuriphilus ammonigenes ST65T, an anaerobic thermophilic chemolithoautotrophic bacterium isolated from a deep-sea hydrothermal vent.</title>
        <authorList>
            <person name="Slobodkina G."/>
            <person name="Allioux M."/>
            <person name="Merkel A."/>
            <person name="Alain K."/>
            <person name="Jebbar M."/>
            <person name="Slobodkin A."/>
        </authorList>
    </citation>
    <scope>NUCLEOTIDE SEQUENCE [LARGE SCALE GENOMIC DNA]</scope>
    <source>
        <strain evidence="5 6">ST65</strain>
    </source>
</reference>
<evidence type="ECO:0000313" key="6">
    <source>
        <dbReference type="Proteomes" id="UP000502179"/>
    </source>
</evidence>
<dbReference type="Gene3D" id="3.10.105.10">
    <property type="entry name" value="Dipeptide-binding Protein, Domain 3"/>
    <property type="match status" value="1"/>
</dbReference>
<evidence type="ECO:0000256" key="2">
    <source>
        <dbReference type="ARBA" id="ARBA00022448"/>
    </source>
</evidence>
<dbReference type="FunFam" id="3.10.105.10:FF:000006">
    <property type="entry name" value="Peptide ABC transporter substrate-binding protein"/>
    <property type="match status" value="1"/>
</dbReference>
<dbReference type="GO" id="GO:0030288">
    <property type="term" value="C:outer membrane-bounded periplasmic space"/>
    <property type="evidence" value="ECO:0007669"/>
    <property type="project" value="UniProtKB-ARBA"/>
</dbReference>
<keyword evidence="3" id="KW-0732">Signal</keyword>
<dbReference type="Gene3D" id="3.40.190.10">
    <property type="entry name" value="Periplasmic binding protein-like II"/>
    <property type="match status" value="1"/>
</dbReference>
<dbReference type="CDD" id="cd08514">
    <property type="entry name" value="PBP2_AppA_like"/>
    <property type="match status" value="1"/>
</dbReference>
<name>A0A6G7PZ47_9BACT</name>
<evidence type="ECO:0000256" key="3">
    <source>
        <dbReference type="ARBA" id="ARBA00022729"/>
    </source>
</evidence>
<feature type="domain" description="Solute-binding protein family 5" evidence="4">
    <location>
        <begin position="71"/>
        <end position="430"/>
    </location>
</feature>
<dbReference type="RefSeq" id="WP_166032933.1">
    <property type="nucleotide sequence ID" value="NZ_CP048877.1"/>
</dbReference>
<keyword evidence="2" id="KW-0813">Transport</keyword>
<dbReference type="InterPro" id="IPR030678">
    <property type="entry name" value="Peptide/Ni-bd"/>
</dbReference>
<dbReference type="PANTHER" id="PTHR30290:SF38">
    <property type="entry name" value="D,D-DIPEPTIDE-BINDING PERIPLASMIC PROTEIN DDPA-RELATED"/>
    <property type="match status" value="1"/>
</dbReference>
<evidence type="ECO:0000259" key="4">
    <source>
        <dbReference type="Pfam" id="PF00496"/>
    </source>
</evidence>
<dbReference type="GO" id="GO:0043190">
    <property type="term" value="C:ATP-binding cassette (ABC) transporter complex"/>
    <property type="evidence" value="ECO:0007669"/>
    <property type="project" value="InterPro"/>
</dbReference>
<dbReference type="PIRSF" id="PIRSF002741">
    <property type="entry name" value="MppA"/>
    <property type="match status" value="1"/>
</dbReference>
<dbReference type="KEGG" id="tav:G4V39_10710"/>
<dbReference type="GO" id="GO:0015833">
    <property type="term" value="P:peptide transport"/>
    <property type="evidence" value="ECO:0007669"/>
    <property type="project" value="TreeGrafter"/>
</dbReference>
<dbReference type="Gene3D" id="3.90.76.10">
    <property type="entry name" value="Dipeptide-binding Protein, Domain 1"/>
    <property type="match status" value="1"/>
</dbReference>
<dbReference type="AlphaFoldDB" id="A0A6G7PZ47"/>
<dbReference type="SUPFAM" id="SSF53850">
    <property type="entry name" value="Periplasmic binding protein-like II"/>
    <property type="match status" value="1"/>
</dbReference>
<evidence type="ECO:0000256" key="1">
    <source>
        <dbReference type="ARBA" id="ARBA00005695"/>
    </source>
</evidence>
<dbReference type="PANTHER" id="PTHR30290">
    <property type="entry name" value="PERIPLASMIC BINDING COMPONENT OF ABC TRANSPORTER"/>
    <property type="match status" value="1"/>
</dbReference>
<dbReference type="GO" id="GO:1904680">
    <property type="term" value="F:peptide transmembrane transporter activity"/>
    <property type="evidence" value="ECO:0007669"/>
    <property type="project" value="TreeGrafter"/>
</dbReference>
<organism evidence="5 6">
    <name type="scientific">Thermosulfuriphilus ammonigenes</name>
    <dbReference type="NCBI Taxonomy" id="1936021"/>
    <lineage>
        <taxon>Bacteria</taxon>
        <taxon>Pseudomonadati</taxon>
        <taxon>Thermodesulfobacteriota</taxon>
        <taxon>Thermodesulfobacteria</taxon>
        <taxon>Thermodesulfobacteriales</taxon>
        <taxon>Thermodesulfobacteriaceae</taxon>
        <taxon>Thermosulfuriphilus</taxon>
    </lineage>
</organism>
<sequence length="531" mass="61297">MILLLSLLLILFSFVPAKGEKACPATGDAIIVGSIGDASILIPMLATDATSHTIAGLIFNGLVKYDRNLNLVGDLAQGWKVENGGRTITFYLRRGVLWEDGVEFTAEDVLFGFRLITDKNTPTAYAGDFLEVEKAEAVDRYTFRVHYREPFAPALSSWGNIVILPKHILEGQDITKTDFGRHPVGLGPYRLKEWLPQQRIVLEANSHYFEGRPCLDYYIQRVIPDPATMFLELRAGKLDWMGLTPIQYQRQTNDPAFKRQFHKYKYLSFSYTYLGYNLRHPFFKDKRIRQAISYAINKQEIIEGVLLGLGVVATGPYKPDAWYYNPNVRRYPYNPQRARELLAQAGWRDTDGDGILDKDGQPFEFTVITNQGNSLRLRTAQIIQYRLAQIGIKMHIRTIEWTSFIKEFIDKRRFEAVILGWTLGQDPDIYDIWHSSKVEPPGLNFIGYINPEVDKLLVAGRRTFDKKRRREIYARIQEILAEDQPYTFLYVPMALPVIHRRFRGIEPAPAGISYNFIRWWVPKNEQKYLQP</sequence>
<dbReference type="EMBL" id="CP048877">
    <property type="protein sequence ID" value="QIJ72718.1"/>
    <property type="molecule type" value="Genomic_DNA"/>
</dbReference>
<dbReference type="InterPro" id="IPR039424">
    <property type="entry name" value="SBP_5"/>
</dbReference>
<accession>A0A6G7PZ47</accession>
<gene>
    <name evidence="5" type="ORF">G4V39_10710</name>
</gene>
<keyword evidence="6" id="KW-1185">Reference proteome</keyword>
<comment type="similarity">
    <text evidence="1">Belongs to the bacterial solute-binding protein 5 family.</text>
</comment>
<protein>
    <submittedName>
        <fullName evidence="5">Peptide-binding protein</fullName>
    </submittedName>
</protein>
<proteinExistence type="inferred from homology"/>
<dbReference type="Proteomes" id="UP000502179">
    <property type="component" value="Chromosome"/>
</dbReference>
<dbReference type="Pfam" id="PF00496">
    <property type="entry name" value="SBP_bac_5"/>
    <property type="match status" value="1"/>
</dbReference>
<dbReference type="InterPro" id="IPR000914">
    <property type="entry name" value="SBP_5_dom"/>
</dbReference>